<dbReference type="InterPro" id="IPR008906">
    <property type="entry name" value="HATC_C_dom"/>
</dbReference>
<protein>
    <recommendedName>
        <fullName evidence="1">HAT C-terminal dimerisation domain-containing protein</fullName>
    </recommendedName>
</protein>
<accession>A0AAV0VI50</accession>
<evidence type="ECO:0000313" key="3">
    <source>
        <dbReference type="Proteomes" id="UP001160148"/>
    </source>
</evidence>
<comment type="caution">
    <text evidence="2">The sequence shown here is derived from an EMBL/GenBank/DDBJ whole genome shotgun (WGS) entry which is preliminary data.</text>
</comment>
<name>A0AAV0VI50_9HEMI</name>
<evidence type="ECO:0000259" key="1">
    <source>
        <dbReference type="Pfam" id="PF05699"/>
    </source>
</evidence>
<sequence length="122" mass="14291">MEKRKIAYLKLDERFNFLTDESLKDEEIKINANNLVEACKTDLESSFVNEFLIFKSFRETGMSVNEMLIKQINTKMVTSFPNVNIAFRIYLSIFGTSCESERSFSILKRVKNWQRSTIGQDK</sequence>
<organism evidence="2 3">
    <name type="scientific">Macrosiphum euphorbiae</name>
    <name type="common">potato aphid</name>
    <dbReference type="NCBI Taxonomy" id="13131"/>
    <lineage>
        <taxon>Eukaryota</taxon>
        <taxon>Metazoa</taxon>
        <taxon>Ecdysozoa</taxon>
        <taxon>Arthropoda</taxon>
        <taxon>Hexapoda</taxon>
        <taxon>Insecta</taxon>
        <taxon>Pterygota</taxon>
        <taxon>Neoptera</taxon>
        <taxon>Paraneoptera</taxon>
        <taxon>Hemiptera</taxon>
        <taxon>Sternorrhyncha</taxon>
        <taxon>Aphidomorpha</taxon>
        <taxon>Aphidoidea</taxon>
        <taxon>Aphididae</taxon>
        <taxon>Macrosiphini</taxon>
        <taxon>Macrosiphum</taxon>
    </lineage>
</organism>
<dbReference type="AlphaFoldDB" id="A0AAV0VI50"/>
<dbReference type="Pfam" id="PF05699">
    <property type="entry name" value="Dimer_Tnp_hAT"/>
    <property type="match status" value="1"/>
</dbReference>
<gene>
    <name evidence="2" type="ORF">MEUPH1_LOCUS1045</name>
</gene>
<dbReference type="GO" id="GO:0046983">
    <property type="term" value="F:protein dimerization activity"/>
    <property type="evidence" value="ECO:0007669"/>
    <property type="project" value="InterPro"/>
</dbReference>
<dbReference type="Proteomes" id="UP001160148">
    <property type="component" value="Unassembled WGS sequence"/>
</dbReference>
<dbReference type="EMBL" id="CARXXK010000001">
    <property type="protein sequence ID" value="CAI6343833.1"/>
    <property type="molecule type" value="Genomic_DNA"/>
</dbReference>
<keyword evidence="3" id="KW-1185">Reference proteome</keyword>
<proteinExistence type="predicted"/>
<feature type="domain" description="HAT C-terminal dimerisation" evidence="1">
    <location>
        <begin position="75"/>
        <end position="120"/>
    </location>
</feature>
<evidence type="ECO:0000313" key="2">
    <source>
        <dbReference type="EMBL" id="CAI6343833.1"/>
    </source>
</evidence>
<reference evidence="2 3" key="1">
    <citation type="submission" date="2023-01" db="EMBL/GenBank/DDBJ databases">
        <authorList>
            <person name="Whitehead M."/>
        </authorList>
    </citation>
    <scope>NUCLEOTIDE SEQUENCE [LARGE SCALE GENOMIC DNA]</scope>
</reference>